<protein>
    <recommendedName>
        <fullName evidence="5">DUF3137 domain-containing protein</fullName>
    </recommendedName>
</protein>
<feature type="transmembrane region" description="Helical" evidence="2">
    <location>
        <begin position="47"/>
        <end position="68"/>
    </location>
</feature>
<feature type="compositionally biased region" description="Low complexity" evidence="1">
    <location>
        <begin position="24"/>
        <end position="36"/>
    </location>
</feature>
<dbReference type="EMBL" id="WTFF01000136">
    <property type="protein sequence ID" value="MBW5484012.1"/>
    <property type="molecule type" value="Genomic_DNA"/>
</dbReference>
<keyword evidence="2" id="KW-1133">Transmembrane helix</keyword>
<evidence type="ECO:0000313" key="3">
    <source>
        <dbReference type="EMBL" id="MBW5484012.1"/>
    </source>
</evidence>
<feature type="region of interest" description="Disordered" evidence="1">
    <location>
        <begin position="1"/>
        <end position="36"/>
    </location>
</feature>
<keyword evidence="2" id="KW-0472">Membrane</keyword>
<dbReference type="Proteomes" id="UP000812013">
    <property type="component" value="Unassembled WGS sequence"/>
</dbReference>
<organism evidence="3 4">
    <name type="scientific">Streptomyces bambusae</name>
    <dbReference type="NCBI Taxonomy" id="1550616"/>
    <lineage>
        <taxon>Bacteria</taxon>
        <taxon>Bacillati</taxon>
        <taxon>Actinomycetota</taxon>
        <taxon>Actinomycetes</taxon>
        <taxon>Kitasatosporales</taxon>
        <taxon>Streptomycetaceae</taxon>
        <taxon>Streptomyces</taxon>
    </lineage>
</organism>
<proteinExistence type="predicted"/>
<accession>A0ABS6Z8B8</accession>
<gene>
    <name evidence="3" type="ORF">GPJ59_19530</name>
</gene>
<evidence type="ECO:0000256" key="1">
    <source>
        <dbReference type="SAM" id="MobiDB-lite"/>
    </source>
</evidence>
<name>A0ABS6Z8B8_9ACTN</name>
<sequence>MITEPELDGSSDPEDRPLPGEAVSSGPAGGSASASASAAARRGRRPWLWALGGALTASAVWAAGLWWLGEAGPGAAPRYRWAEYLCDDFKAPALSRFTGLALEKRKLEANLPHRVRPWTGCQLRAEADGRTYVAMAEVTLYHERDPAPEFDQEPQIVDPWYASDGRTVESVPGLGERALLSYDGPFGDRTLRVLDGRAVFSLKFTAQRDFRQEQGEDMVLEADPRIDFTAAQAAMVEDLRTLMRTLRK</sequence>
<keyword evidence="2" id="KW-0812">Transmembrane</keyword>
<evidence type="ECO:0008006" key="5">
    <source>
        <dbReference type="Google" id="ProtNLM"/>
    </source>
</evidence>
<evidence type="ECO:0000256" key="2">
    <source>
        <dbReference type="SAM" id="Phobius"/>
    </source>
</evidence>
<feature type="compositionally biased region" description="Acidic residues" evidence="1">
    <location>
        <begin position="1"/>
        <end position="12"/>
    </location>
</feature>
<keyword evidence="4" id="KW-1185">Reference proteome</keyword>
<dbReference type="RefSeq" id="WP_219668494.1">
    <property type="nucleotide sequence ID" value="NZ_WTFF01000136.1"/>
</dbReference>
<comment type="caution">
    <text evidence="3">The sequence shown here is derived from an EMBL/GenBank/DDBJ whole genome shotgun (WGS) entry which is preliminary data.</text>
</comment>
<reference evidence="3 4" key="1">
    <citation type="submission" date="2019-12" db="EMBL/GenBank/DDBJ databases">
        <title>Genome sequence of Streptomyces bambusae.</title>
        <authorList>
            <person name="Bansal K."/>
            <person name="Choksket S."/>
            <person name="Korpole S."/>
            <person name="Patil P.B."/>
        </authorList>
    </citation>
    <scope>NUCLEOTIDE SEQUENCE [LARGE SCALE GENOMIC DNA]</scope>
    <source>
        <strain evidence="3 4">SK60</strain>
    </source>
</reference>
<evidence type="ECO:0000313" key="4">
    <source>
        <dbReference type="Proteomes" id="UP000812013"/>
    </source>
</evidence>